<reference evidence="2 3" key="1">
    <citation type="submission" date="2019-02" db="EMBL/GenBank/DDBJ databases">
        <title>Deep-cultivation of Planctomycetes and their phenomic and genomic characterization uncovers novel biology.</title>
        <authorList>
            <person name="Wiegand S."/>
            <person name="Jogler M."/>
            <person name="Boedeker C."/>
            <person name="Pinto D."/>
            <person name="Vollmers J."/>
            <person name="Rivas-Marin E."/>
            <person name="Kohn T."/>
            <person name="Peeters S.H."/>
            <person name="Heuer A."/>
            <person name="Rast P."/>
            <person name="Oberbeckmann S."/>
            <person name="Bunk B."/>
            <person name="Jeske O."/>
            <person name="Meyerdierks A."/>
            <person name="Storesund J.E."/>
            <person name="Kallscheuer N."/>
            <person name="Luecker S."/>
            <person name="Lage O.M."/>
            <person name="Pohl T."/>
            <person name="Merkel B.J."/>
            <person name="Hornburger P."/>
            <person name="Mueller R.-W."/>
            <person name="Bruemmer F."/>
            <person name="Labrenz M."/>
            <person name="Spormann A.M."/>
            <person name="Op den Camp H."/>
            <person name="Overmann J."/>
            <person name="Amann R."/>
            <person name="Jetten M.S.M."/>
            <person name="Mascher T."/>
            <person name="Medema M.H."/>
            <person name="Devos D.P."/>
            <person name="Kaster A.-K."/>
            <person name="Ovreas L."/>
            <person name="Rohde M."/>
            <person name="Galperin M.Y."/>
            <person name="Jogler C."/>
        </authorList>
    </citation>
    <scope>NUCLEOTIDE SEQUENCE [LARGE SCALE GENOMIC DNA]</scope>
    <source>
        <strain evidence="2 3">KS4</strain>
    </source>
</reference>
<proteinExistence type="predicted"/>
<dbReference type="EMBL" id="CP036425">
    <property type="protein sequence ID" value="QDU34319.1"/>
    <property type="molecule type" value="Genomic_DNA"/>
</dbReference>
<evidence type="ECO:0000313" key="3">
    <source>
        <dbReference type="Proteomes" id="UP000317369"/>
    </source>
</evidence>
<keyword evidence="1" id="KW-1133">Transmembrane helix</keyword>
<dbReference type="KEGG" id="pcor:KS4_23870"/>
<keyword evidence="1" id="KW-0812">Transmembrane</keyword>
<keyword evidence="1" id="KW-0472">Membrane</keyword>
<protein>
    <submittedName>
        <fullName evidence="2">Uncharacterized protein</fullName>
    </submittedName>
</protein>
<evidence type="ECO:0000313" key="2">
    <source>
        <dbReference type="EMBL" id="QDU34319.1"/>
    </source>
</evidence>
<dbReference type="RefSeq" id="WP_145078049.1">
    <property type="nucleotide sequence ID" value="NZ_CP036425.1"/>
</dbReference>
<sequence length="99" mass="10980">MVRATEQLKRIEYVNKDGDRFTGSRIVTFPNDYQPAPIIPAKDRPVVMTGQGAYQSAYRPKIKEPVNMTAANLYKGLIVVISIVLILCVIVLGTKGVMQ</sequence>
<dbReference type="AlphaFoldDB" id="A0A517YVT0"/>
<accession>A0A517YVT0</accession>
<dbReference type="Proteomes" id="UP000317369">
    <property type="component" value="Chromosome"/>
</dbReference>
<keyword evidence="3" id="KW-1185">Reference proteome</keyword>
<evidence type="ECO:0000256" key="1">
    <source>
        <dbReference type="SAM" id="Phobius"/>
    </source>
</evidence>
<name>A0A517YVT0_9BACT</name>
<feature type="transmembrane region" description="Helical" evidence="1">
    <location>
        <begin position="73"/>
        <end position="93"/>
    </location>
</feature>
<organism evidence="2 3">
    <name type="scientific">Poriferisphaera corsica</name>
    <dbReference type="NCBI Taxonomy" id="2528020"/>
    <lineage>
        <taxon>Bacteria</taxon>
        <taxon>Pseudomonadati</taxon>
        <taxon>Planctomycetota</taxon>
        <taxon>Phycisphaerae</taxon>
        <taxon>Phycisphaerales</taxon>
        <taxon>Phycisphaeraceae</taxon>
        <taxon>Poriferisphaera</taxon>
    </lineage>
</organism>
<gene>
    <name evidence="2" type="ORF">KS4_23870</name>
</gene>